<name>A0A8J6C4Z9_ZIZPA</name>
<accession>A0A8J6C4Z9</accession>
<reference evidence="2" key="1">
    <citation type="journal article" date="2021" name="bioRxiv">
        <title>Whole Genome Assembly and Annotation of Northern Wild Rice, Zizania palustris L., Supports a Whole Genome Duplication in the Zizania Genus.</title>
        <authorList>
            <person name="Haas M."/>
            <person name="Kono T."/>
            <person name="Macchietto M."/>
            <person name="Millas R."/>
            <person name="McGilp L."/>
            <person name="Shao M."/>
            <person name="Duquette J."/>
            <person name="Hirsch C.N."/>
            <person name="Kimball J."/>
        </authorList>
    </citation>
    <scope>NUCLEOTIDE SEQUENCE</scope>
    <source>
        <tissue evidence="2">Fresh leaf tissue</tissue>
    </source>
</reference>
<evidence type="ECO:0000256" key="1">
    <source>
        <dbReference type="SAM" id="MobiDB-lite"/>
    </source>
</evidence>
<feature type="compositionally biased region" description="Gly residues" evidence="1">
    <location>
        <begin position="33"/>
        <end position="43"/>
    </location>
</feature>
<proteinExistence type="predicted"/>
<keyword evidence="3" id="KW-1185">Reference proteome</keyword>
<dbReference type="Proteomes" id="UP000729402">
    <property type="component" value="Unassembled WGS sequence"/>
</dbReference>
<dbReference type="EMBL" id="JAAALK010000079">
    <property type="protein sequence ID" value="KAG8099733.1"/>
    <property type="molecule type" value="Genomic_DNA"/>
</dbReference>
<comment type="caution">
    <text evidence="2">The sequence shown here is derived from an EMBL/GenBank/DDBJ whole genome shotgun (WGS) entry which is preliminary data.</text>
</comment>
<feature type="region of interest" description="Disordered" evidence="1">
    <location>
        <begin position="30"/>
        <end position="50"/>
    </location>
</feature>
<protein>
    <submittedName>
        <fullName evidence="2">Uncharacterized protein</fullName>
    </submittedName>
</protein>
<sequence>MGSGATCGVRCRTRCRAPRGETHCAEPRVPRGAAGGVECGGTAEGEERSGAVGGAAWTAASWADQCVGGAEQSAVAHAWVGQSVAAPREGRSVVALWAEQRAGRAERSVAVTAPK</sequence>
<gene>
    <name evidence="2" type="ORF">GUJ93_ZPchr0013g35862</name>
</gene>
<evidence type="ECO:0000313" key="2">
    <source>
        <dbReference type="EMBL" id="KAG8099733.1"/>
    </source>
</evidence>
<evidence type="ECO:0000313" key="3">
    <source>
        <dbReference type="Proteomes" id="UP000729402"/>
    </source>
</evidence>
<organism evidence="2 3">
    <name type="scientific">Zizania palustris</name>
    <name type="common">Northern wild rice</name>
    <dbReference type="NCBI Taxonomy" id="103762"/>
    <lineage>
        <taxon>Eukaryota</taxon>
        <taxon>Viridiplantae</taxon>
        <taxon>Streptophyta</taxon>
        <taxon>Embryophyta</taxon>
        <taxon>Tracheophyta</taxon>
        <taxon>Spermatophyta</taxon>
        <taxon>Magnoliopsida</taxon>
        <taxon>Liliopsida</taxon>
        <taxon>Poales</taxon>
        <taxon>Poaceae</taxon>
        <taxon>BOP clade</taxon>
        <taxon>Oryzoideae</taxon>
        <taxon>Oryzeae</taxon>
        <taxon>Zizaniinae</taxon>
        <taxon>Zizania</taxon>
    </lineage>
</organism>
<reference evidence="2" key="2">
    <citation type="submission" date="2021-02" db="EMBL/GenBank/DDBJ databases">
        <authorList>
            <person name="Kimball J.A."/>
            <person name="Haas M.W."/>
            <person name="Macchietto M."/>
            <person name="Kono T."/>
            <person name="Duquette J."/>
            <person name="Shao M."/>
        </authorList>
    </citation>
    <scope>NUCLEOTIDE SEQUENCE</scope>
    <source>
        <tissue evidence="2">Fresh leaf tissue</tissue>
    </source>
</reference>
<dbReference type="AlphaFoldDB" id="A0A8J6C4Z9"/>